<gene>
    <name evidence="2" type="ordered locus">Veis_0414</name>
</gene>
<dbReference type="STRING" id="391735.Veis_0414"/>
<feature type="region of interest" description="Disordered" evidence="1">
    <location>
        <begin position="21"/>
        <end position="66"/>
    </location>
</feature>
<dbReference type="HOGENOM" id="CLU_2248918_0_0_4"/>
<proteinExistence type="predicted"/>
<protein>
    <submittedName>
        <fullName evidence="2">Uncharacterized protein</fullName>
    </submittedName>
</protein>
<dbReference type="Proteomes" id="UP000000374">
    <property type="component" value="Chromosome"/>
</dbReference>
<dbReference type="EMBL" id="CP000542">
    <property type="protein sequence ID" value="ABM56202.1"/>
    <property type="molecule type" value="Genomic_DNA"/>
</dbReference>
<evidence type="ECO:0000313" key="3">
    <source>
        <dbReference type="Proteomes" id="UP000000374"/>
    </source>
</evidence>
<dbReference type="KEGG" id="vei:Veis_0414"/>
<reference evidence="3" key="1">
    <citation type="submission" date="2006-12" db="EMBL/GenBank/DDBJ databases">
        <title>Complete sequence of chromosome 1 of Verminephrobacter eiseniae EF01-2.</title>
        <authorList>
            <person name="Copeland A."/>
            <person name="Lucas S."/>
            <person name="Lapidus A."/>
            <person name="Barry K."/>
            <person name="Detter J.C."/>
            <person name="Glavina del Rio T."/>
            <person name="Dalin E."/>
            <person name="Tice H."/>
            <person name="Pitluck S."/>
            <person name="Chertkov O."/>
            <person name="Brettin T."/>
            <person name="Bruce D."/>
            <person name="Han C."/>
            <person name="Tapia R."/>
            <person name="Gilna P."/>
            <person name="Schmutz J."/>
            <person name="Larimer F."/>
            <person name="Land M."/>
            <person name="Hauser L."/>
            <person name="Kyrpides N."/>
            <person name="Kim E."/>
            <person name="Stahl D."/>
            <person name="Richardson P."/>
        </authorList>
    </citation>
    <scope>NUCLEOTIDE SEQUENCE [LARGE SCALE GENOMIC DNA]</scope>
    <source>
        <strain evidence="3">EF01-2</strain>
    </source>
</reference>
<evidence type="ECO:0000313" key="2">
    <source>
        <dbReference type="EMBL" id="ABM56202.1"/>
    </source>
</evidence>
<accession>A1WEZ5</accession>
<name>A1WEZ5_VEREI</name>
<sequence>MCDHCASSGGIYVYSSVTARKPGNPGKKLVSILPRRPSRSTARSGDGSATLVGDSGQGGQSRGQTQVYLTPLHAKTQTIGSLIVNIRTASRHVHLESRQVVRWL</sequence>
<keyword evidence="3" id="KW-1185">Reference proteome</keyword>
<evidence type="ECO:0000256" key="1">
    <source>
        <dbReference type="SAM" id="MobiDB-lite"/>
    </source>
</evidence>
<organism evidence="2 3">
    <name type="scientific">Verminephrobacter eiseniae (strain EF01-2)</name>
    <dbReference type="NCBI Taxonomy" id="391735"/>
    <lineage>
        <taxon>Bacteria</taxon>
        <taxon>Pseudomonadati</taxon>
        <taxon>Pseudomonadota</taxon>
        <taxon>Betaproteobacteria</taxon>
        <taxon>Burkholderiales</taxon>
        <taxon>Comamonadaceae</taxon>
        <taxon>Verminephrobacter</taxon>
    </lineage>
</organism>
<dbReference type="AlphaFoldDB" id="A1WEZ5"/>